<comment type="cofactor">
    <cofactor evidence="1">
        <name>thiamine diphosphate</name>
        <dbReference type="ChEBI" id="CHEBI:58937"/>
    </cofactor>
</comment>
<dbReference type="OrthoDB" id="413077at2759"/>
<dbReference type="EMBL" id="JAACJM010000140">
    <property type="protein sequence ID" value="KAF5343444.1"/>
    <property type="molecule type" value="Genomic_DNA"/>
</dbReference>
<dbReference type="SUPFAM" id="SSF52518">
    <property type="entry name" value="Thiamin diphosphate-binding fold (THDP-binding)"/>
    <property type="match status" value="2"/>
</dbReference>
<protein>
    <recommendedName>
        <fullName evidence="5">Transketolase-like pyrimidine-binding domain-containing protein</fullName>
    </recommendedName>
</protein>
<dbReference type="Gene3D" id="3.40.50.11610">
    <property type="entry name" value="Multifunctional 2-oxoglutarate metabolism enzyme, C-terminal domain"/>
    <property type="match status" value="1"/>
</dbReference>
<dbReference type="InterPro" id="IPR029061">
    <property type="entry name" value="THDP-binding"/>
</dbReference>
<dbReference type="Gene3D" id="3.40.50.12470">
    <property type="match status" value="1"/>
</dbReference>
<comment type="similarity">
    <text evidence="2">Belongs to the alpha-ketoglutarate dehydrogenase family.</text>
</comment>
<dbReference type="Pfam" id="PF02779">
    <property type="entry name" value="Transket_pyr"/>
    <property type="match status" value="1"/>
</dbReference>
<dbReference type="PIRSF" id="PIRSF000157">
    <property type="entry name" value="Oxoglu_dh_E1"/>
    <property type="match status" value="1"/>
</dbReference>
<keyword evidence="4" id="KW-0786">Thiamine pyrophosphate</keyword>
<dbReference type="Gene3D" id="3.40.50.970">
    <property type="match status" value="1"/>
</dbReference>
<evidence type="ECO:0000256" key="1">
    <source>
        <dbReference type="ARBA" id="ARBA00001964"/>
    </source>
</evidence>
<dbReference type="AlphaFoldDB" id="A0A8H5CKJ3"/>
<dbReference type="Pfam" id="PF16870">
    <property type="entry name" value="OxoGdeHyase_C"/>
    <property type="match status" value="1"/>
</dbReference>
<dbReference type="GO" id="GO:0030976">
    <property type="term" value="F:thiamine pyrophosphate binding"/>
    <property type="evidence" value="ECO:0007669"/>
    <property type="project" value="InterPro"/>
</dbReference>
<dbReference type="Gene3D" id="1.10.287.1150">
    <property type="entry name" value="TPP helical domain"/>
    <property type="match status" value="1"/>
</dbReference>
<evidence type="ECO:0000313" key="7">
    <source>
        <dbReference type="Proteomes" id="UP000559256"/>
    </source>
</evidence>
<dbReference type="Pfam" id="PF00676">
    <property type="entry name" value="E1_dh"/>
    <property type="match status" value="1"/>
</dbReference>
<organism evidence="6 7">
    <name type="scientific">Tetrapyrgos nigripes</name>
    <dbReference type="NCBI Taxonomy" id="182062"/>
    <lineage>
        <taxon>Eukaryota</taxon>
        <taxon>Fungi</taxon>
        <taxon>Dikarya</taxon>
        <taxon>Basidiomycota</taxon>
        <taxon>Agaricomycotina</taxon>
        <taxon>Agaricomycetes</taxon>
        <taxon>Agaricomycetidae</taxon>
        <taxon>Agaricales</taxon>
        <taxon>Marasmiineae</taxon>
        <taxon>Marasmiaceae</taxon>
        <taxon>Tetrapyrgos</taxon>
    </lineage>
</organism>
<dbReference type="PANTHER" id="PTHR23152:SF4">
    <property type="entry name" value="2-OXOADIPATE DEHYDROGENASE COMPLEX COMPONENT E1"/>
    <property type="match status" value="1"/>
</dbReference>
<keyword evidence="3" id="KW-0560">Oxidoreductase</keyword>
<dbReference type="NCBIfam" id="NF006914">
    <property type="entry name" value="PRK09404.1"/>
    <property type="match status" value="1"/>
</dbReference>
<evidence type="ECO:0000313" key="6">
    <source>
        <dbReference type="EMBL" id="KAF5343444.1"/>
    </source>
</evidence>
<dbReference type="Proteomes" id="UP000559256">
    <property type="component" value="Unassembled WGS sequence"/>
</dbReference>
<dbReference type="InterPro" id="IPR005475">
    <property type="entry name" value="Transketolase-like_Pyr-bd"/>
</dbReference>
<dbReference type="InterPro" id="IPR042179">
    <property type="entry name" value="KGD_C_sf"/>
</dbReference>
<evidence type="ECO:0000256" key="4">
    <source>
        <dbReference type="ARBA" id="ARBA00023052"/>
    </source>
</evidence>
<dbReference type="CDD" id="cd02016">
    <property type="entry name" value="TPP_E1_OGDC_like"/>
    <property type="match status" value="1"/>
</dbReference>
<evidence type="ECO:0000259" key="5">
    <source>
        <dbReference type="SMART" id="SM00861"/>
    </source>
</evidence>
<feature type="domain" description="Transketolase-like pyrimidine-binding" evidence="5">
    <location>
        <begin position="630"/>
        <end position="844"/>
    </location>
</feature>
<comment type="caution">
    <text evidence="6">The sequence shown here is derived from an EMBL/GenBank/DDBJ whole genome shotgun (WGS) entry which is preliminary data.</text>
</comment>
<dbReference type="GO" id="GO:0006091">
    <property type="term" value="P:generation of precursor metabolites and energy"/>
    <property type="evidence" value="ECO:0007669"/>
    <property type="project" value="UniProtKB-ARBA"/>
</dbReference>
<dbReference type="InterPro" id="IPR001017">
    <property type="entry name" value="DH_E1"/>
</dbReference>
<name>A0A8H5CKJ3_9AGAR</name>
<evidence type="ECO:0000256" key="2">
    <source>
        <dbReference type="ARBA" id="ARBA00006936"/>
    </source>
</evidence>
<reference evidence="6 7" key="1">
    <citation type="journal article" date="2020" name="ISME J.">
        <title>Uncovering the hidden diversity of litter-decomposition mechanisms in mushroom-forming fungi.</title>
        <authorList>
            <person name="Floudas D."/>
            <person name="Bentzer J."/>
            <person name="Ahren D."/>
            <person name="Johansson T."/>
            <person name="Persson P."/>
            <person name="Tunlid A."/>
        </authorList>
    </citation>
    <scope>NUCLEOTIDE SEQUENCE [LARGE SCALE GENOMIC DNA]</scope>
    <source>
        <strain evidence="6 7">CBS 291.85</strain>
    </source>
</reference>
<dbReference type="NCBIfam" id="TIGR00239">
    <property type="entry name" value="2oxo_dh_E1"/>
    <property type="match status" value="1"/>
</dbReference>
<sequence>MVSSLVRTTTTATRSSLGGKKAAKTVKTVQPRILGRLYHDESFGYRKPPAFAFPDYTEAQLQNRHANAALLRYVDSVRMHAHRAARIDPLDLIDRESEVAALNPGRYGLPVDDPEHQFNVNGIIWTHPNVSEQRGSEQELMTMDEINRRLREVYVGRIGFEYMHSPSKTERLWFSHLLESNSIPASAFQSHKLRKRIHGLLARSEVFDNFLQLKFPNLKRYGLEGGESMLPALDSLFSAAARASLSHIIVAMPHRGRLNLLTDPELLKYDPTGLFYKIRGGAEWPEELVGEIGVGGGVEGDVLSHLTSSANLHYPNTKPLKVSLLPNPSHLEAINAVALGKTRAKQYSLLRTSPETCQLGDRVMCIQLHGDAAFTGQGVVMETLGLSGLPHYTSGGTVHLVVDNNIGYTTPIAHARSSQYCSDVGKMIGAPVLHVNGDYPEDVFRAMEIAFKYRQYFRKDIIVDLLVYRRWGHNELDVPNFTSPLMYEKIAARKSVPRIYEEKMMSDEILTQEEIESVRKEYRTHLDSALVALSGYKSSLSDSNSPVSSSSSSSNSAAPSALRMKSQWSTIHWPTSPSAITHPSTGVDLDVLRELGRASVKVPEGFEVHEKLKRFVKGRLGSLEENGKGVDWATGEALAFASLMLEGNDIRISGQDVGRGTFSQRHAMLVDQRTERVVVPLNEFLPSPPNSNDERVGKLELANSSLSEMAVLGFEYGASWERPDLLSIWEAQFGDFFNGAQIIIDTFVSSAETKWLKQSGIVLLLPHGLDGAGPEHSSCRLERWLQLTNDRYAHNSSPNNHQTINMHIVFPTTPSQYFHLLRRQMKRNYRKPLIVAGPKALLRLPAAASPLEEFAQGKSFKPVLDDPIFEPQSQSTKQAEVKRVLLCTGKIYYELAKERKERGLEDKVGIVRVEEIAPFPFVELGDVLAKYSSRETDKEVWWVQEESRNQGVWGHVQERLRNVQGLEAVDVKYWGRKESALPAPGVGKMYKEQQERVVKGAFEGL</sequence>
<gene>
    <name evidence="6" type="ORF">D9758_011832</name>
</gene>
<dbReference type="InterPro" id="IPR011603">
    <property type="entry name" value="2oxoglutarate_DH_E1"/>
</dbReference>
<dbReference type="InterPro" id="IPR031717">
    <property type="entry name" value="ODO-1/KGD_C"/>
</dbReference>
<dbReference type="PANTHER" id="PTHR23152">
    <property type="entry name" value="2-OXOGLUTARATE DEHYDROGENASE"/>
    <property type="match status" value="1"/>
</dbReference>
<dbReference type="SMART" id="SM00861">
    <property type="entry name" value="Transket_pyr"/>
    <property type="match status" value="1"/>
</dbReference>
<accession>A0A8H5CKJ3</accession>
<keyword evidence="7" id="KW-1185">Reference proteome</keyword>
<proteinExistence type="inferred from homology"/>
<dbReference type="GO" id="GO:0016624">
    <property type="term" value="F:oxidoreductase activity, acting on the aldehyde or oxo group of donors, disulfide as acceptor"/>
    <property type="evidence" value="ECO:0007669"/>
    <property type="project" value="InterPro"/>
</dbReference>
<evidence type="ECO:0000256" key="3">
    <source>
        <dbReference type="ARBA" id="ARBA00023002"/>
    </source>
</evidence>